<dbReference type="AlphaFoldDB" id="A0A118HJG9"/>
<protein>
    <submittedName>
        <fullName evidence="1">Uncharacterized protein</fullName>
    </submittedName>
</protein>
<sequence length="232" mass="25880">MLIYDALNCPSWTLDNVGDPRRLIPLHAVIGVIEVKSTLDDITLKDAVGKLAEFDALTAQIDYEGPYPARPFRHVFAYRLDPAADFEGWATPERRLTRYAGTHCQPDGVFVLDDGFAVLDYGNGVARSFALHRGMTVDEARRGDWDIENEVIRRSVEMDPSYCNDYFSTAATNGLLLLAFLTFVLESAARFVPPEIDYADAFCRWGGPELGGLLDFRSPPNPDFPPFSLPEV</sequence>
<evidence type="ECO:0000313" key="1">
    <source>
        <dbReference type="EMBL" id="KVG53028.1"/>
    </source>
</evidence>
<proteinExistence type="predicted"/>
<dbReference type="EMBL" id="LOXM01000281">
    <property type="protein sequence ID" value="KVG53028.1"/>
    <property type="molecule type" value="Genomic_DNA"/>
</dbReference>
<accession>A0A118HJG9</accession>
<evidence type="ECO:0000313" key="2">
    <source>
        <dbReference type="Proteomes" id="UP000064029"/>
    </source>
</evidence>
<gene>
    <name evidence="1" type="ORF">WJ33_08530</name>
</gene>
<reference evidence="1 2" key="1">
    <citation type="submission" date="2015-11" db="EMBL/GenBank/DDBJ databases">
        <title>Expanding the genomic diversity of Burkholderia species for the development of highly accurate diagnostics.</title>
        <authorList>
            <person name="Sahl J."/>
            <person name="Keim P."/>
            <person name="Wagner D."/>
        </authorList>
    </citation>
    <scope>NUCLEOTIDE SEQUENCE [LARGE SCALE GENOMIC DNA]</scope>
    <source>
        <strain evidence="1 2">MSMB2036</strain>
    </source>
</reference>
<dbReference type="Proteomes" id="UP000064029">
    <property type="component" value="Unassembled WGS sequence"/>
</dbReference>
<comment type="caution">
    <text evidence="1">The sequence shown here is derived from an EMBL/GenBank/DDBJ whole genome shotgun (WGS) entry which is preliminary data.</text>
</comment>
<name>A0A118HJG9_9BURK</name>
<organism evidence="1 2">
    <name type="scientific">Burkholderia ubonensis</name>
    <dbReference type="NCBI Taxonomy" id="101571"/>
    <lineage>
        <taxon>Bacteria</taxon>
        <taxon>Pseudomonadati</taxon>
        <taxon>Pseudomonadota</taxon>
        <taxon>Betaproteobacteria</taxon>
        <taxon>Burkholderiales</taxon>
        <taxon>Burkholderiaceae</taxon>
        <taxon>Burkholderia</taxon>
        <taxon>Burkholderia cepacia complex</taxon>
    </lineage>
</organism>